<feature type="transmembrane region" description="Helical" evidence="7">
    <location>
        <begin position="104"/>
        <end position="124"/>
    </location>
</feature>
<evidence type="ECO:0000313" key="9">
    <source>
        <dbReference type="Proteomes" id="UP000324701"/>
    </source>
</evidence>
<dbReference type="Proteomes" id="UP000324701">
    <property type="component" value="Unassembled WGS sequence"/>
</dbReference>
<keyword evidence="5 7" id="KW-1133">Transmembrane helix</keyword>
<comment type="caution">
    <text evidence="8">The sequence shown here is derived from an EMBL/GenBank/DDBJ whole genome shotgun (WGS) entry which is preliminary data.</text>
</comment>
<evidence type="ECO:0000256" key="3">
    <source>
        <dbReference type="ARBA" id="ARBA00022475"/>
    </source>
</evidence>
<evidence type="ECO:0000256" key="7">
    <source>
        <dbReference type="SAM" id="Phobius"/>
    </source>
</evidence>
<keyword evidence="4 7" id="KW-0812">Transmembrane</keyword>
<comment type="similarity">
    <text evidence="2">Belongs to the NrfD family.</text>
</comment>
<dbReference type="OrthoDB" id="112837at2"/>
<evidence type="ECO:0000256" key="5">
    <source>
        <dbReference type="ARBA" id="ARBA00022989"/>
    </source>
</evidence>
<dbReference type="InterPro" id="IPR052049">
    <property type="entry name" value="Electron_transfer_protein"/>
</dbReference>
<organism evidence="8 9">
    <name type="scientific">Mycobacterium simiae</name>
    <name type="common">Mycobacterium habana</name>
    <dbReference type="NCBI Taxonomy" id="1784"/>
    <lineage>
        <taxon>Bacteria</taxon>
        <taxon>Bacillati</taxon>
        <taxon>Actinomycetota</taxon>
        <taxon>Actinomycetes</taxon>
        <taxon>Mycobacteriales</taxon>
        <taxon>Mycobacteriaceae</taxon>
        <taxon>Mycobacterium</taxon>
        <taxon>Mycobacterium simiae complex</taxon>
    </lineage>
</organism>
<dbReference type="AlphaFoldDB" id="A0A5B1BNV0"/>
<proteinExistence type="inferred from homology"/>
<dbReference type="Gene3D" id="1.20.1630.10">
    <property type="entry name" value="Formate dehydrogenase/DMSO reductase domain"/>
    <property type="match status" value="1"/>
</dbReference>
<dbReference type="PANTHER" id="PTHR34856">
    <property type="entry name" value="PROTEIN NRFD"/>
    <property type="match status" value="1"/>
</dbReference>
<keyword evidence="9" id="KW-1185">Reference proteome</keyword>
<dbReference type="InterPro" id="IPR005614">
    <property type="entry name" value="NrfD-like"/>
</dbReference>
<feature type="transmembrane region" description="Helical" evidence="7">
    <location>
        <begin position="145"/>
        <end position="166"/>
    </location>
</feature>
<reference evidence="8 9" key="1">
    <citation type="submission" date="2019-09" db="EMBL/GenBank/DDBJ databases">
        <title>Report of infection by Mycobacterium simiae a patient suffering from pulmonary tuberculosis.</title>
        <authorList>
            <person name="Mohanty P.S."/>
            <person name="Bansal A.K."/>
            <person name="Singh H."/>
            <person name="Sharma S."/>
            <person name="Patil S.A."/>
            <person name="Upadhaya P."/>
            <person name="Singh P.K."/>
            <person name="Kumar D."/>
            <person name="Kumar S."/>
            <person name="Singh R.K."/>
            <person name="Chaudhary B."/>
        </authorList>
    </citation>
    <scope>NUCLEOTIDE SEQUENCE [LARGE SCALE GENOMIC DNA]</scope>
    <source>
        <strain evidence="8 9">JAL-560-SIM</strain>
    </source>
</reference>
<sequence length="316" mass="33163">MTGREQLAVPPAEFRSYYGRAVLKTPVWDWKIAAYLFSGGLSAGSALLAAGADLTARPALRRVSRVGALASIVAGMYFLVADLGRPERFHHMLRVAKPTSPMSVGTWILAAYSPGAGLAGFAELMPPVLRRSWAGRLAGRLARPAGLSAAAVAPGVASYTAVLLSQTAVPAWNEAHPYLPFVFTGSAAASSGGLGMLLAPIDEAGPARRMAVLGAGLEIAASRLLERRLGLAAEAYTTGKAHRLRRWAEYLTVGGAVGTAAAGRSRLVATLCGLALLIGSALQRFGVFEAGVESTRDPKYVVIPQRERLGRDHHPS</sequence>
<dbReference type="PANTHER" id="PTHR34856:SF2">
    <property type="entry name" value="PROTEIN NRFD"/>
    <property type="match status" value="1"/>
</dbReference>
<dbReference type="Pfam" id="PF03916">
    <property type="entry name" value="NrfD"/>
    <property type="match status" value="1"/>
</dbReference>
<keyword evidence="3" id="KW-1003">Cell membrane</keyword>
<feature type="transmembrane region" description="Helical" evidence="7">
    <location>
        <begin position="66"/>
        <end position="84"/>
    </location>
</feature>
<gene>
    <name evidence="8" type="ORF">F0Q45_18015</name>
</gene>
<name>A0A5B1BNV0_MYCSI</name>
<feature type="transmembrane region" description="Helical" evidence="7">
    <location>
        <begin position="178"/>
        <end position="201"/>
    </location>
</feature>
<protein>
    <submittedName>
        <fullName evidence="8">Polysulfide reductase</fullName>
    </submittedName>
</protein>
<evidence type="ECO:0000313" key="8">
    <source>
        <dbReference type="EMBL" id="KAA1248924.1"/>
    </source>
</evidence>
<dbReference type="GO" id="GO:0005886">
    <property type="term" value="C:plasma membrane"/>
    <property type="evidence" value="ECO:0007669"/>
    <property type="project" value="UniProtKB-SubCell"/>
</dbReference>
<evidence type="ECO:0000256" key="4">
    <source>
        <dbReference type="ARBA" id="ARBA00022692"/>
    </source>
</evidence>
<keyword evidence="6 7" id="KW-0472">Membrane</keyword>
<comment type="subcellular location">
    <subcellularLocation>
        <location evidence="1">Cell membrane</location>
        <topology evidence="1">Multi-pass membrane protein</topology>
    </subcellularLocation>
</comment>
<dbReference type="RefSeq" id="WP_149655236.1">
    <property type="nucleotide sequence ID" value="NZ_VTZN01000122.1"/>
</dbReference>
<evidence type="ECO:0000256" key="6">
    <source>
        <dbReference type="ARBA" id="ARBA00023136"/>
    </source>
</evidence>
<dbReference type="EMBL" id="VTZN01000122">
    <property type="protein sequence ID" value="KAA1248924.1"/>
    <property type="molecule type" value="Genomic_DNA"/>
</dbReference>
<accession>A0A5B1BNV0</accession>
<feature type="transmembrane region" description="Helical" evidence="7">
    <location>
        <begin position="32"/>
        <end position="54"/>
    </location>
</feature>
<evidence type="ECO:0000256" key="1">
    <source>
        <dbReference type="ARBA" id="ARBA00004651"/>
    </source>
</evidence>
<evidence type="ECO:0000256" key="2">
    <source>
        <dbReference type="ARBA" id="ARBA00008929"/>
    </source>
</evidence>